<dbReference type="Gene3D" id="1.10.443.10">
    <property type="entry name" value="Intergrase catalytic core"/>
    <property type="match status" value="1"/>
</dbReference>
<feature type="region of interest" description="Disordered" evidence="5">
    <location>
        <begin position="505"/>
        <end position="538"/>
    </location>
</feature>
<sequence>MITAAFVRDCKPRAKMYEVTCDALPGFLLRVLPTGKKVALVRFRVDGKDHRQKIGLLGPTLSIDEARRRAAVMLTNAAADANEPGDTVHSGRAAAGKRARLKQVESSPCEADTIRELAKRFIRTHVDAHLKAGTAVNYKHALETVIVPKLGDRNYRSITKAEVAELHTAMKDRPGAANLMLCVISSLYTRITEDWELADIRNPAHKIRHFTIPERERFLTPEERQRVQAVILAGLKIPAPRKGHLKLVSVWAIDLLALTGRRRDEILTLTWAMVDWQHSLLNLPDTKTGQLKVPVSSRVLGLLKHIHDQAGNPRTGYVLCTRNGKRLRGINHTWDNIRKAAGIPDVRLHDLRHSFASDALMSGATLSTVGKLLGHKQDRTTKRYTHLADDYLRQALETATDRIVEAAQPIAALPPTPPAPFVSMSDAQWSRIAAMVEGTRGRCGGPRTDLRRTVDAIRWVLHTGAKWSELPKEHGAATTSWRWYERWCSDGTWEHIAAAMDLPPAEVGREPARRPPRAKQRQSMGAIDATAVEATASV</sequence>
<keyword evidence="2" id="KW-0229">DNA integration</keyword>
<keyword evidence="8" id="KW-1185">Reference proteome</keyword>
<dbReference type="InterPro" id="IPR025166">
    <property type="entry name" value="Integrase_DNA_bind_dom"/>
</dbReference>
<dbReference type="Pfam" id="PF13340">
    <property type="entry name" value="DUF4096"/>
    <property type="match status" value="1"/>
</dbReference>
<dbReference type="PROSITE" id="PS51898">
    <property type="entry name" value="TYR_RECOMBINASE"/>
    <property type="match status" value="1"/>
</dbReference>
<dbReference type="CDD" id="cd00796">
    <property type="entry name" value="INT_Rci_Hp1_C"/>
    <property type="match status" value="1"/>
</dbReference>
<evidence type="ECO:0000259" key="6">
    <source>
        <dbReference type="PROSITE" id="PS51898"/>
    </source>
</evidence>
<dbReference type="SUPFAM" id="SSF56349">
    <property type="entry name" value="DNA breaking-rejoining enzymes"/>
    <property type="match status" value="1"/>
</dbReference>
<dbReference type="Pfam" id="PF13356">
    <property type="entry name" value="Arm-DNA-bind_3"/>
    <property type="match status" value="1"/>
</dbReference>
<dbReference type="Pfam" id="PF00589">
    <property type="entry name" value="Phage_integrase"/>
    <property type="match status" value="1"/>
</dbReference>
<proteinExistence type="inferred from homology"/>
<dbReference type="InterPro" id="IPR050808">
    <property type="entry name" value="Phage_Integrase"/>
</dbReference>
<dbReference type="Gene3D" id="3.30.160.390">
    <property type="entry name" value="Integrase, DNA-binding domain"/>
    <property type="match status" value="1"/>
</dbReference>
<dbReference type="InterPro" id="IPR010998">
    <property type="entry name" value="Integrase_recombinase_N"/>
</dbReference>
<accession>A0ABT5EE38</accession>
<keyword evidence="4" id="KW-0233">DNA recombination</keyword>
<comment type="caution">
    <text evidence="7">The sequence shown here is derived from an EMBL/GenBank/DDBJ whole genome shotgun (WGS) entry which is preliminary data.</text>
</comment>
<evidence type="ECO:0000256" key="3">
    <source>
        <dbReference type="ARBA" id="ARBA00023125"/>
    </source>
</evidence>
<evidence type="ECO:0000313" key="8">
    <source>
        <dbReference type="Proteomes" id="UP001221686"/>
    </source>
</evidence>
<keyword evidence="3" id="KW-0238">DNA-binding</keyword>
<feature type="domain" description="Tyr recombinase" evidence="6">
    <location>
        <begin position="214"/>
        <end position="397"/>
    </location>
</feature>
<comment type="similarity">
    <text evidence="1">Belongs to the 'phage' integrase family.</text>
</comment>
<evidence type="ECO:0000313" key="7">
    <source>
        <dbReference type="EMBL" id="MDC0723213.1"/>
    </source>
</evidence>
<dbReference type="PANTHER" id="PTHR30629:SF2">
    <property type="entry name" value="PROPHAGE INTEGRASE INTS-RELATED"/>
    <property type="match status" value="1"/>
</dbReference>
<organism evidence="7 8">
    <name type="scientific">Nannocystis bainbridge</name>
    <dbReference type="NCBI Taxonomy" id="2995303"/>
    <lineage>
        <taxon>Bacteria</taxon>
        <taxon>Pseudomonadati</taxon>
        <taxon>Myxococcota</taxon>
        <taxon>Polyangia</taxon>
        <taxon>Nannocystales</taxon>
        <taxon>Nannocystaceae</taxon>
        <taxon>Nannocystis</taxon>
    </lineage>
</organism>
<gene>
    <name evidence="7" type="ORF">POL25_40380</name>
</gene>
<evidence type="ECO:0000256" key="1">
    <source>
        <dbReference type="ARBA" id="ARBA00008857"/>
    </source>
</evidence>
<dbReference type="Proteomes" id="UP001221686">
    <property type="component" value="Unassembled WGS sequence"/>
</dbReference>
<dbReference type="InterPro" id="IPR013762">
    <property type="entry name" value="Integrase-like_cat_sf"/>
</dbReference>
<dbReference type="InterPro" id="IPR011010">
    <property type="entry name" value="DNA_brk_join_enz"/>
</dbReference>
<evidence type="ECO:0000256" key="4">
    <source>
        <dbReference type="ARBA" id="ARBA00023172"/>
    </source>
</evidence>
<protein>
    <submittedName>
        <fullName evidence="7">Tyrosine-type recombinase/integrase</fullName>
    </submittedName>
</protein>
<evidence type="ECO:0000256" key="2">
    <source>
        <dbReference type="ARBA" id="ARBA00022908"/>
    </source>
</evidence>
<name>A0ABT5EE38_9BACT</name>
<dbReference type="EMBL" id="JAQNDL010000004">
    <property type="protein sequence ID" value="MDC0723213.1"/>
    <property type="molecule type" value="Genomic_DNA"/>
</dbReference>
<dbReference type="RefSeq" id="WP_272091750.1">
    <property type="nucleotide sequence ID" value="NZ_JAQNDL010000004.1"/>
</dbReference>
<dbReference type="InterPro" id="IPR038488">
    <property type="entry name" value="Integrase_DNA-bd_sf"/>
</dbReference>
<dbReference type="InterPro" id="IPR025161">
    <property type="entry name" value="IS402-like_dom"/>
</dbReference>
<dbReference type="InterPro" id="IPR002104">
    <property type="entry name" value="Integrase_catalytic"/>
</dbReference>
<dbReference type="PANTHER" id="PTHR30629">
    <property type="entry name" value="PROPHAGE INTEGRASE"/>
    <property type="match status" value="1"/>
</dbReference>
<evidence type="ECO:0000256" key="5">
    <source>
        <dbReference type="SAM" id="MobiDB-lite"/>
    </source>
</evidence>
<dbReference type="Gene3D" id="1.10.150.130">
    <property type="match status" value="1"/>
</dbReference>
<reference evidence="7 8" key="1">
    <citation type="submission" date="2022-11" db="EMBL/GenBank/DDBJ databases">
        <title>Minimal conservation of predation-associated metabolite biosynthetic gene clusters underscores biosynthetic potential of Myxococcota including descriptions for ten novel species: Archangium lansinium sp. nov., Myxococcus landrumus sp. nov., Nannocystis bai.</title>
        <authorList>
            <person name="Ahearne A."/>
            <person name="Stevens C."/>
            <person name="Dowd S."/>
        </authorList>
    </citation>
    <scope>NUCLEOTIDE SEQUENCE [LARGE SCALE GENOMIC DNA]</scope>
    <source>
        <strain evidence="7 8">BB15-2</strain>
    </source>
</reference>